<dbReference type="Proteomes" id="UP000748025">
    <property type="component" value="Unassembled WGS sequence"/>
</dbReference>
<reference evidence="5" key="1">
    <citation type="journal article" date="2020" name="bioRxiv">
        <title>Whole genome comparisons of ergot fungi reveals the divergence and evolution of species within the genus Claviceps are the result of varying mechanisms driving genome evolution and host range expansion.</title>
        <authorList>
            <person name="Wyka S.A."/>
            <person name="Mondo S.J."/>
            <person name="Liu M."/>
            <person name="Dettman J."/>
            <person name="Nalam V."/>
            <person name="Broders K.D."/>
        </authorList>
    </citation>
    <scope>NUCLEOTIDE SEQUENCE</scope>
    <source>
        <strain evidence="5">CCC 602</strain>
    </source>
</reference>
<evidence type="ECO:0000313" key="6">
    <source>
        <dbReference type="Proteomes" id="UP000748025"/>
    </source>
</evidence>
<sequence length="536" mass="59896">MGNVRMTSLPANRAVASHDCPTCTKRRIKCDRTEPACLKCASRGLHCPGFKTVYLKWNQGIASRGKNAGKFAPITCSSKSSNHDRNAAQKRRRQRARLMTPEPPKSQAEDKTPSSDSPAVSLVRSSSDPTNNVIIAESVLSASIFQSLIHHFCTKAVCRLTWIDQPCHPWRTIVQSFLQNSACLQLSVGGLAAAHLSMTPGMSAEQSSSLFNMYCSLRDRSLRILSAKMKSELPDGKSIVAESTNNTSATEILASMLALCYTEVFVPGSRDWKVHLRACRTIINHQQLELWHNTSTDPLLKFLIKDINDLEILTSTTAFDDDALPMSALSSQSSNTVSGWAFTSLIHNITTLERRRHLIKLTKGVLRPVNMSLWCRRVEEARERTLACPRLTSASQSQALRECFQALTRVHYYATLIYSYQAFATAEEKSTSIGQLTENLLEDVKFIIAGSTYDLSHDLFFPLFIAGVETTSDRKQQIFIDKLFVESLCRTGIWCNYPALQCLRSIWANPEILLQHESWIDFARANVSTIGSFVVF</sequence>
<dbReference type="Pfam" id="PF00172">
    <property type="entry name" value="Zn_clus"/>
    <property type="match status" value="1"/>
</dbReference>
<dbReference type="InterPro" id="IPR021858">
    <property type="entry name" value="Fun_TF"/>
</dbReference>
<dbReference type="Pfam" id="PF11951">
    <property type="entry name" value="Fungal_trans_2"/>
    <property type="match status" value="1"/>
</dbReference>
<dbReference type="GO" id="GO:0005634">
    <property type="term" value="C:nucleus"/>
    <property type="evidence" value="ECO:0007669"/>
    <property type="project" value="UniProtKB-SubCell"/>
</dbReference>
<dbReference type="Gene3D" id="4.10.240.10">
    <property type="entry name" value="Zn(2)-C6 fungal-type DNA-binding domain"/>
    <property type="match status" value="1"/>
</dbReference>
<keyword evidence="2" id="KW-0539">Nucleus</keyword>
<feature type="domain" description="Zn(2)-C6 fungal-type" evidence="4">
    <location>
        <begin position="19"/>
        <end position="47"/>
    </location>
</feature>
<dbReference type="InterPro" id="IPR001138">
    <property type="entry name" value="Zn2Cys6_DnaBD"/>
</dbReference>
<organism evidence="5 6">
    <name type="scientific">Claviceps pusilla</name>
    <dbReference type="NCBI Taxonomy" id="123648"/>
    <lineage>
        <taxon>Eukaryota</taxon>
        <taxon>Fungi</taxon>
        <taxon>Dikarya</taxon>
        <taxon>Ascomycota</taxon>
        <taxon>Pezizomycotina</taxon>
        <taxon>Sordariomycetes</taxon>
        <taxon>Hypocreomycetidae</taxon>
        <taxon>Hypocreales</taxon>
        <taxon>Clavicipitaceae</taxon>
        <taxon>Claviceps</taxon>
    </lineage>
</organism>
<dbReference type="AlphaFoldDB" id="A0A9P7NAW0"/>
<dbReference type="PANTHER" id="PTHR37534">
    <property type="entry name" value="TRANSCRIPTIONAL ACTIVATOR PROTEIN UGA3"/>
    <property type="match status" value="1"/>
</dbReference>
<dbReference type="GO" id="GO:0000981">
    <property type="term" value="F:DNA-binding transcription factor activity, RNA polymerase II-specific"/>
    <property type="evidence" value="ECO:0007669"/>
    <property type="project" value="InterPro"/>
</dbReference>
<accession>A0A9P7NAW0</accession>
<dbReference type="GO" id="GO:0045944">
    <property type="term" value="P:positive regulation of transcription by RNA polymerase II"/>
    <property type="evidence" value="ECO:0007669"/>
    <property type="project" value="TreeGrafter"/>
</dbReference>
<keyword evidence="6" id="KW-1185">Reference proteome</keyword>
<gene>
    <name evidence="5" type="ORF">E4U43_008626</name>
</gene>
<dbReference type="PROSITE" id="PS50048">
    <property type="entry name" value="ZN2_CY6_FUNGAL_2"/>
    <property type="match status" value="1"/>
</dbReference>
<dbReference type="GO" id="GO:0008270">
    <property type="term" value="F:zinc ion binding"/>
    <property type="evidence" value="ECO:0007669"/>
    <property type="project" value="InterPro"/>
</dbReference>
<comment type="subcellular location">
    <subcellularLocation>
        <location evidence="1">Nucleus</location>
    </subcellularLocation>
</comment>
<dbReference type="EMBL" id="SRPW01000968">
    <property type="protein sequence ID" value="KAG6010144.1"/>
    <property type="molecule type" value="Genomic_DNA"/>
</dbReference>
<dbReference type="OrthoDB" id="3251668at2759"/>
<evidence type="ECO:0000256" key="1">
    <source>
        <dbReference type="ARBA" id="ARBA00004123"/>
    </source>
</evidence>
<feature type="compositionally biased region" description="Polar residues" evidence="3">
    <location>
        <begin position="114"/>
        <end position="126"/>
    </location>
</feature>
<dbReference type="CDD" id="cd00067">
    <property type="entry name" value="GAL4"/>
    <property type="match status" value="1"/>
</dbReference>
<protein>
    <recommendedName>
        <fullName evidence="4">Zn(2)-C6 fungal-type domain-containing protein</fullName>
    </recommendedName>
</protein>
<dbReference type="PANTHER" id="PTHR37534:SF15">
    <property type="entry name" value="ZN(II)2CYS6 TRANSCRIPTION FACTOR (EUROFUNG)"/>
    <property type="match status" value="1"/>
</dbReference>
<evidence type="ECO:0000259" key="4">
    <source>
        <dbReference type="PROSITE" id="PS50048"/>
    </source>
</evidence>
<evidence type="ECO:0000256" key="2">
    <source>
        <dbReference type="ARBA" id="ARBA00023242"/>
    </source>
</evidence>
<comment type="caution">
    <text evidence="5">The sequence shown here is derived from an EMBL/GenBank/DDBJ whole genome shotgun (WGS) entry which is preliminary data.</text>
</comment>
<evidence type="ECO:0000256" key="3">
    <source>
        <dbReference type="SAM" id="MobiDB-lite"/>
    </source>
</evidence>
<dbReference type="InterPro" id="IPR036864">
    <property type="entry name" value="Zn2-C6_fun-type_DNA-bd_sf"/>
</dbReference>
<dbReference type="SUPFAM" id="SSF57701">
    <property type="entry name" value="Zn2/Cys6 DNA-binding domain"/>
    <property type="match status" value="1"/>
</dbReference>
<name>A0A9P7NAW0_9HYPO</name>
<dbReference type="GO" id="GO:0000976">
    <property type="term" value="F:transcription cis-regulatory region binding"/>
    <property type="evidence" value="ECO:0007669"/>
    <property type="project" value="TreeGrafter"/>
</dbReference>
<evidence type="ECO:0000313" key="5">
    <source>
        <dbReference type="EMBL" id="KAG6010144.1"/>
    </source>
</evidence>
<proteinExistence type="predicted"/>
<feature type="region of interest" description="Disordered" evidence="3">
    <location>
        <begin position="72"/>
        <end position="126"/>
    </location>
</feature>